<dbReference type="InterPro" id="IPR000829">
    <property type="entry name" value="DAGK"/>
</dbReference>
<dbReference type="GO" id="GO:0016301">
    <property type="term" value="F:kinase activity"/>
    <property type="evidence" value="ECO:0007669"/>
    <property type="project" value="UniProtKB-KW"/>
</dbReference>
<evidence type="ECO:0000256" key="7">
    <source>
        <dbReference type="ARBA" id="ARBA00022741"/>
    </source>
</evidence>
<keyword evidence="8 16" id="KW-0418">Kinase</keyword>
<keyword evidence="5 16" id="KW-0808">Transferase</keyword>
<evidence type="ECO:0000256" key="3">
    <source>
        <dbReference type="ARBA" id="ARBA00022475"/>
    </source>
</evidence>
<evidence type="ECO:0000256" key="2">
    <source>
        <dbReference type="ARBA" id="ARBA00005967"/>
    </source>
</evidence>
<evidence type="ECO:0000256" key="6">
    <source>
        <dbReference type="ARBA" id="ARBA00022692"/>
    </source>
</evidence>
<evidence type="ECO:0000256" key="12">
    <source>
        <dbReference type="ARBA" id="ARBA00023136"/>
    </source>
</evidence>
<dbReference type="PROSITE" id="PS01069">
    <property type="entry name" value="DAGK_PROKAR"/>
    <property type="match status" value="1"/>
</dbReference>
<evidence type="ECO:0000256" key="13">
    <source>
        <dbReference type="ARBA" id="ARBA00023209"/>
    </source>
</evidence>
<dbReference type="InterPro" id="IPR033717">
    <property type="entry name" value="UDPK"/>
</dbReference>
<evidence type="ECO:0000313" key="16">
    <source>
        <dbReference type="EMBL" id="WLR44284.1"/>
    </source>
</evidence>
<reference evidence="16 17" key="1">
    <citation type="submission" date="2023-06" db="EMBL/GenBank/DDBJ databases">
        <title>Five Gram-positive bacteria isolated from mangrove sediments in Shenzhen, Guangdong, China.</title>
        <authorList>
            <person name="Yu S."/>
            <person name="Zheng W."/>
            <person name="Huang Y."/>
        </authorList>
    </citation>
    <scope>NUCLEOTIDE SEQUENCE [LARGE SCALE GENOMIC DNA]</scope>
    <source>
        <strain evidence="16 17">SaN35-3</strain>
    </source>
</reference>
<proteinExistence type="inferred from homology"/>
<keyword evidence="3" id="KW-1003">Cell membrane</keyword>
<keyword evidence="4" id="KW-0444">Lipid biosynthesis</keyword>
<evidence type="ECO:0000256" key="1">
    <source>
        <dbReference type="ARBA" id="ARBA00004651"/>
    </source>
</evidence>
<keyword evidence="17" id="KW-1185">Reference proteome</keyword>
<dbReference type="PANTHER" id="PTHR34299">
    <property type="entry name" value="DIACYLGLYCEROL KINASE"/>
    <property type="match status" value="1"/>
</dbReference>
<evidence type="ECO:0000256" key="4">
    <source>
        <dbReference type="ARBA" id="ARBA00022516"/>
    </source>
</evidence>
<name>A0ABY9JY25_9BACI</name>
<dbReference type="Proteomes" id="UP001197974">
    <property type="component" value="Chromosome"/>
</dbReference>
<dbReference type="Gene3D" id="1.10.287.3610">
    <property type="match status" value="1"/>
</dbReference>
<keyword evidence="10 15" id="KW-1133">Transmembrane helix</keyword>
<feature type="transmembrane region" description="Helical" evidence="15">
    <location>
        <begin position="100"/>
        <end position="121"/>
    </location>
</feature>
<sequence length="127" mass="14478">MGINEKEKFSWKRRAYSFYYAFTGIKATFLKEWNFQFHSLSSVIVFGLGWMLGVSYVEWLILFLLMGGMLALELINSAIERIVDLVTEEFHPLAKQAKDAAAGAVLVYAIISFIIGVIIFMPKIFIL</sequence>
<evidence type="ECO:0000256" key="9">
    <source>
        <dbReference type="ARBA" id="ARBA00022840"/>
    </source>
</evidence>
<organism evidence="16 17">
    <name type="scientific">Bacillus carboniphilus</name>
    <dbReference type="NCBI Taxonomy" id="86663"/>
    <lineage>
        <taxon>Bacteria</taxon>
        <taxon>Bacillati</taxon>
        <taxon>Bacillota</taxon>
        <taxon>Bacilli</taxon>
        <taxon>Bacillales</taxon>
        <taxon>Bacillaceae</taxon>
        <taxon>Bacillus</taxon>
    </lineage>
</organism>
<keyword evidence="12 15" id="KW-0472">Membrane</keyword>
<gene>
    <name evidence="16" type="ORF">LC087_07720</name>
</gene>
<keyword evidence="7" id="KW-0547">Nucleotide-binding</keyword>
<dbReference type="RefSeq" id="WP_226540109.1">
    <property type="nucleotide sequence ID" value="NZ_CP129013.1"/>
</dbReference>
<protein>
    <submittedName>
        <fullName evidence="16">Diacylglycerol kinase family protein</fullName>
        <ecNumber evidence="16">2.7.1.-</ecNumber>
    </submittedName>
</protein>
<dbReference type="InterPro" id="IPR036945">
    <property type="entry name" value="DAGK_sf"/>
</dbReference>
<dbReference type="CDD" id="cd14265">
    <property type="entry name" value="UDPK_IM_like"/>
    <property type="match status" value="1"/>
</dbReference>
<dbReference type="EC" id="2.7.1.-" evidence="16"/>
<dbReference type="EMBL" id="CP129013">
    <property type="protein sequence ID" value="WLR44284.1"/>
    <property type="molecule type" value="Genomic_DNA"/>
</dbReference>
<evidence type="ECO:0000256" key="15">
    <source>
        <dbReference type="SAM" id="Phobius"/>
    </source>
</evidence>
<keyword evidence="13" id="KW-0594">Phospholipid biosynthesis</keyword>
<evidence type="ECO:0000256" key="14">
    <source>
        <dbReference type="ARBA" id="ARBA00023264"/>
    </source>
</evidence>
<keyword evidence="14" id="KW-1208">Phospholipid metabolism</keyword>
<dbReference type="PANTHER" id="PTHR34299:SF1">
    <property type="entry name" value="DIACYLGLYCEROL KINASE"/>
    <property type="match status" value="1"/>
</dbReference>
<keyword evidence="6 15" id="KW-0812">Transmembrane</keyword>
<dbReference type="Pfam" id="PF01219">
    <property type="entry name" value="DAGK_prokar"/>
    <property type="match status" value="1"/>
</dbReference>
<comment type="similarity">
    <text evidence="2">Belongs to the bacterial diacylglycerol kinase family.</text>
</comment>
<keyword evidence="11" id="KW-0443">Lipid metabolism</keyword>
<evidence type="ECO:0000256" key="10">
    <source>
        <dbReference type="ARBA" id="ARBA00022989"/>
    </source>
</evidence>
<evidence type="ECO:0000256" key="11">
    <source>
        <dbReference type="ARBA" id="ARBA00023098"/>
    </source>
</evidence>
<keyword evidence="9" id="KW-0067">ATP-binding</keyword>
<evidence type="ECO:0000256" key="5">
    <source>
        <dbReference type="ARBA" id="ARBA00022679"/>
    </source>
</evidence>
<accession>A0ABY9JY25</accession>
<comment type="subcellular location">
    <subcellularLocation>
        <location evidence="1">Cell membrane</location>
        <topology evidence="1">Multi-pass membrane protein</topology>
    </subcellularLocation>
</comment>
<evidence type="ECO:0000313" key="17">
    <source>
        <dbReference type="Proteomes" id="UP001197974"/>
    </source>
</evidence>
<evidence type="ECO:0000256" key="8">
    <source>
        <dbReference type="ARBA" id="ARBA00022777"/>
    </source>
</evidence>